<proteinExistence type="predicted"/>
<protein>
    <submittedName>
        <fullName evidence="1">Uncharacterized protein</fullName>
    </submittedName>
</protein>
<sequence length="17" mass="2067">MIFYILNMDTNADFFVL</sequence>
<dbReference type="EMBL" id="GBXM01059193">
    <property type="protein sequence ID" value="JAH49384.1"/>
    <property type="molecule type" value="Transcribed_RNA"/>
</dbReference>
<reference evidence="1" key="1">
    <citation type="submission" date="2014-11" db="EMBL/GenBank/DDBJ databases">
        <authorList>
            <person name="Amaro Gonzalez C."/>
        </authorList>
    </citation>
    <scope>NUCLEOTIDE SEQUENCE</scope>
</reference>
<accession>A0A0E9T6W1</accession>
<dbReference type="AlphaFoldDB" id="A0A0E9T6W1"/>
<name>A0A0E9T6W1_ANGAN</name>
<evidence type="ECO:0000313" key="1">
    <source>
        <dbReference type="EMBL" id="JAH49384.1"/>
    </source>
</evidence>
<reference evidence="1" key="2">
    <citation type="journal article" date="2015" name="Fish Shellfish Immunol.">
        <title>Early steps in the European eel (Anguilla anguilla)-Vibrio vulnificus interaction in the gills: Role of the RtxA13 toxin.</title>
        <authorList>
            <person name="Callol A."/>
            <person name="Pajuelo D."/>
            <person name="Ebbesson L."/>
            <person name="Teles M."/>
            <person name="MacKenzie S."/>
            <person name="Amaro C."/>
        </authorList>
    </citation>
    <scope>NUCLEOTIDE SEQUENCE</scope>
</reference>
<organism evidence="1">
    <name type="scientific">Anguilla anguilla</name>
    <name type="common">European freshwater eel</name>
    <name type="synonym">Muraena anguilla</name>
    <dbReference type="NCBI Taxonomy" id="7936"/>
    <lineage>
        <taxon>Eukaryota</taxon>
        <taxon>Metazoa</taxon>
        <taxon>Chordata</taxon>
        <taxon>Craniata</taxon>
        <taxon>Vertebrata</taxon>
        <taxon>Euteleostomi</taxon>
        <taxon>Actinopterygii</taxon>
        <taxon>Neopterygii</taxon>
        <taxon>Teleostei</taxon>
        <taxon>Anguilliformes</taxon>
        <taxon>Anguillidae</taxon>
        <taxon>Anguilla</taxon>
    </lineage>
</organism>